<dbReference type="InterPro" id="IPR057727">
    <property type="entry name" value="WCX_dom"/>
</dbReference>
<dbReference type="Proteomes" id="UP000069697">
    <property type="component" value="Unassembled WGS sequence"/>
</dbReference>
<protein>
    <submittedName>
        <fullName evidence="4">Transcriptional regulator</fullName>
    </submittedName>
</protein>
<evidence type="ECO:0000259" key="1">
    <source>
        <dbReference type="Pfam" id="PF08279"/>
    </source>
</evidence>
<evidence type="ECO:0000313" key="5">
    <source>
        <dbReference type="Proteomes" id="UP000069697"/>
    </source>
</evidence>
<feature type="domain" description="Helix-turn-helix type 11" evidence="1">
    <location>
        <begin position="6"/>
        <end position="58"/>
    </location>
</feature>
<feature type="domain" description="WCX" evidence="3">
    <location>
        <begin position="237"/>
        <end position="312"/>
    </location>
</feature>
<accession>A0A117I2B1</accession>
<dbReference type="SUPFAM" id="SSF46785">
    <property type="entry name" value="Winged helix' DNA-binding domain"/>
    <property type="match status" value="1"/>
</dbReference>
<dbReference type="PIRSF" id="PIRSF016838">
    <property type="entry name" value="PafC"/>
    <property type="match status" value="1"/>
</dbReference>
<dbReference type="AlphaFoldDB" id="A0A117I2B1"/>
<dbReference type="InterPro" id="IPR028349">
    <property type="entry name" value="PafC-like"/>
</dbReference>
<evidence type="ECO:0000313" key="4">
    <source>
        <dbReference type="EMBL" id="GAS83417.1"/>
    </source>
</evidence>
<dbReference type="PROSITE" id="PS52050">
    <property type="entry name" value="WYL"/>
    <property type="match status" value="1"/>
</dbReference>
<dbReference type="InterPro" id="IPR051534">
    <property type="entry name" value="CBASS_pafABC_assoc_protein"/>
</dbReference>
<comment type="caution">
    <text evidence="4">The sequence shown here is derived from an EMBL/GenBank/DDBJ whole genome shotgun (WGS) entry which is preliminary data.</text>
</comment>
<name>A0A117I2B1_PAEAM</name>
<dbReference type="Pfam" id="PF13280">
    <property type="entry name" value="WYL"/>
    <property type="match status" value="1"/>
</dbReference>
<dbReference type="PANTHER" id="PTHR34580">
    <property type="match status" value="1"/>
</dbReference>
<sequence>MNKTERQLAITLELQRRKMLRAEDLAAQLETSVRTIYRDIQALSEAGVPIMGAPGHGYSLMEGYFLPPVSFTAEEAVSLLMGADFIEQRLDTAYAMEAKSAQRKIEAILPESVRDESTRVRETMRLLHTVEPLTRARVKTYLNQIRNAILEQRKISFMYLKKMPGTDGNRYNMREVSPYGLSLVQENWVLIARCDMRQDIRHFRLSRMTELSVLEDQFLLPPDFDLNSYRPPDDRNEHILIRAKPEIADKVMEALHFYMDAFKEQEEGVIFHFRVRYPEEILHYLLGWGGDIEVLEPESLRFRMQEVAKNILKHY</sequence>
<dbReference type="Pfam" id="PF25583">
    <property type="entry name" value="WCX"/>
    <property type="match status" value="1"/>
</dbReference>
<dbReference type="Pfam" id="PF08279">
    <property type="entry name" value="HTH_11"/>
    <property type="match status" value="1"/>
</dbReference>
<reference evidence="5" key="2">
    <citation type="submission" date="2016-01" db="EMBL/GenBank/DDBJ databases">
        <title>Draft Genome Sequence of Paenibacillus amylolyticus Heshi-A3 that Was Isolated from Fermented Rice Bran with Aging Salted Mackerel, Which Was Named Heshiko as Traditional Fermented Seafood in Japan.</title>
        <authorList>
            <person name="Akuzawa S."/>
            <person name="Nakagawa J."/>
            <person name="Kanekatsu T."/>
            <person name="Kubota E."/>
            <person name="Ohtake R."/>
            <person name="Suzuki T."/>
            <person name="Kanesaki Y."/>
        </authorList>
    </citation>
    <scope>NUCLEOTIDE SEQUENCE [LARGE SCALE GENOMIC DNA]</scope>
    <source>
        <strain evidence="5">Heshi-A3</strain>
    </source>
</reference>
<dbReference type="RefSeq" id="WP_062835766.1">
    <property type="nucleotide sequence ID" value="NZ_BCNV01000001.1"/>
</dbReference>
<feature type="domain" description="WYL" evidence="2">
    <location>
        <begin position="141"/>
        <end position="212"/>
    </location>
</feature>
<evidence type="ECO:0000259" key="2">
    <source>
        <dbReference type="Pfam" id="PF13280"/>
    </source>
</evidence>
<dbReference type="InterPro" id="IPR026881">
    <property type="entry name" value="WYL_dom"/>
</dbReference>
<evidence type="ECO:0000259" key="3">
    <source>
        <dbReference type="Pfam" id="PF25583"/>
    </source>
</evidence>
<organism evidence="4 5">
    <name type="scientific">Paenibacillus amylolyticus</name>
    <dbReference type="NCBI Taxonomy" id="1451"/>
    <lineage>
        <taxon>Bacteria</taxon>
        <taxon>Bacillati</taxon>
        <taxon>Bacillota</taxon>
        <taxon>Bacilli</taxon>
        <taxon>Bacillales</taxon>
        <taxon>Paenibacillaceae</taxon>
        <taxon>Paenibacillus</taxon>
    </lineage>
</organism>
<dbReference type="PANTHER" id="PTHR34580:SF3">
    <property type="entry name" value="PROTEIN PAFB"/>
    <property type="match status" value="1"/>
</dbReference>
<gene>
    <name evidence="4" type="ORF">PAHA3_3495</name>
</gene>
<dbReference type="EMBL" id="BCNV01000001">
    <property type="protein sequence ID" value="GAS83417.1"/>
    <property type="molecule type" value="Genomic_DNA"/>
</dbReference>
<dbReference type="Gene3D" id="1.10.10.10">
    <property type="entry name" value="Winged helix-like DNA-binding domain superfamily/Winged helix DNA-binding domain"/>
    <property type="match status" value="1"/>
</dbReference>
<reference evidence="4 5" key="1">
    <citation type="journal article" date="2016" name="Genome Announc.">
        <title>Draft Genome Sequence of Paenibacillus amylolyticus Heshi-A3, Isolated from Fermented Rice Bran in a Japanese Fermented Seafood Dish.</title>
        <authorList>
            <person name="Akuzawa S."/>
            <person name="Nagaoka J."/>
            <person name="Kanekatsu M."/>
            <person name="Kubota E."/>
            <person name="Ohtake R."/>
            <person name="Suzuki T."/>
            <person name="Kanesaki Y."/>
        </authorList>
    </citation>
    <scope>NUCLEOTIDE SEQUENCE [LARGE SCALE GENOMIC DNA]</scope>
    <source>
        <strain evidence="4 5">Heshi-A3</strain>
    </source>
</reference>
<dbReference type="InterPro" id="IPR036390">
    <property type="entry name" value="WH_DNA-bd_sf"/>
</dbReference>
<dbReference type="InterPro" id="IPR013196">
    <property type="entry name" value="HTH_11"/>
</dbReference>
<proteinExistence type="predicted"/>
<dbReference type="InterPro" id="IPR036388">
    <property type="entry name" value="WH-like_DNA-bd_sf"/>
</dbReference>